<dbReference type="PANTHER" id="PTHR23389:SF6">
    <property type="entry name" value="REPLICATION FACTOR C SUBUNIT 1"/>
    <property type="match status" value="1"/>
</dbReference>
<dbReference type="Proteomes" id="UP000015381">
    <property type="component" value="Chromosome I"/>
</dbReference>
<name>F7PHR4_9EURY</name>
<dbReference type="KEGG" id="hti:HTIA_0238"/>
<dbReference type="GO" id="GO:0006260">
    <property type="term" value="P:DNA replication"/>
    <property type="evidence" value="ECO:0007669"/>
    <property type="project" value="UniProtKB-UniRule"/>
</dbReference>
<dbReference type="RefSeq" id="WP_008525010.1">
    <property type="nucleotide sequence ID" value="NC_021921.1"/>
</dbReference>
<dbReference type="InterPro" id="IPR003959">
    <property type="entry name" value="ATPase_AAA_core"/>
</dbReference>
<dbReference type="AlphaFoldDB" id="F7PHR4"/>
<dbReference type="GO" id="GO:0016887">
    <property type="term" value="F:ATP hydrolysis activity"/>
    <property type="evidence" value="ECO:0007669"/>
    <property type="project" value="InterPro"/>
</dbReference>
<dbReference type="PANTHER" id="PTHR23389">
    <property type="entry name" value="CHROMOSOME TRANSMISSION FIDELITY FACTOR 18"/>
    <property type="match status" value="1"/>
</dbReference>
<feature type="compositionally biased region" description="Acidic residues" evidence="8">
    <location>
        <begin position="476"/>
        <end position="489"/>
    </location>
</feature>
<evidence type="ECO:0000256" key="7">
    <source>
        <dbReference type="HAMAP-Rule" id="MF_01508"/>
    </source>
</evidence>
<evidence type="ECO:0000259" key="9">
    <source>
        <dbReference type="SMART" id="SM00382"/>
    </source>
</evidence>
<dbReference type="Gene3D" id="3.40.50.300">
    <property type="entry name" value="P-loop containing nucleotide triphosphate hydrolases"/>
    <property type="match status" value="1"/>
</dbReference>
<feature type="domain" description="AAA+ ATPase" evidence="9">
    <location>
        <begin position="36"/>
        <end position="160"/>
    </location>
</feature>
<dbReference type="CDD" id="cd18140">
    <property type="entry name" value="HLD_clamp_RFC"/>
    <property type="match status" value="1"/>
</dbReference>
<evidence type="ECO:0000256" key="3">
    <source>
        <dbReference type="ARBA" id="ARBA00022705"/>
    </source>
</evidence>
<dbReference type="NCBIfam" id="NF003228">
    <property type="entry name" value="PRK04195.1-4"/>
    <property type="match status" value="1"/>
</dbReference>
<dbReference type="InterPro" id="IPR003593">
    <property type="entry name" value="AAA+_ATPase"/>
</dbReference>
<keyword evidence="3 7" id="KW-0235">DNA replication</keyword>
<keyword evidence="5 7" id="KW-0067">ATP-binding</keyword>
<dbReference type="SMART" id="SM00382">
    <property type="entry name" value="AAA"/>
    <property type="match status" value="1"/>
</dbReference>
<evidence type="ECO:0000256" key="5">
    <source>
        <dbReference type="ARBA" id="ARBA00022840"/>
    </source>
</evidence>
<dbReference type="HOGENOM" id="CLU_027255_1_0_2"/>
<dbReference type="EMBL" id="AFNT02000008">
    <property type="protein sequence ID" value="ERJ06908.1"/>
    <property type="molecule type" value="Genomic_DNA"/>
</dbReference>
<evidence type="ECO:0000256" key="8">
    <source>
        <dbReference type="SAM" id="MobiDB-lite"/>
    </source>
</evidence>
<evidence type="ECO:0000256" key="1">
    <source>
        <dbReference type="ARBA" id="ARBA00006878"/>
    </source>
</evidence>
<gene>
    <name evidence="7 11" type="primary">rfcL</name>
    <name evidence="11" type="ORF">HLRTI_000981</name>
    <name evidence="10" type="ORF">HTIA_0238</name>
</gene>
<accession>F7PHR4</accession>
<feature type="region of interest" description="Disordered" evidence="8">
    <location>
        <begin position="422"/>
        <end position="498"/>
    </location>
</feature>
<dbReference type="eggNOG" id="arCOG00470">
    <property type="taxonomic scope" value="Archaea"/>
</dbReference>
<reference evidence="11 12" key="2">
    <citation type="journal article" date="2013" name="PLoS ONE">
        <title>INDIGO - INtegrated Data Warehouse of MIcrobial GenOmes with Examples from the Red Sea Extremophiles.</title>
        <authorList>
            <person name="Alam I."/>
            <person name="Antunes A."/>
            <person name="Kamau A.A."/>
            <person name="Ba Alawi W."/>
            <person name="Kalkatawi M."/>
            <person name="Stingl U."/>
            <person name="Bajic V.B."/>
        </authorList>
    </citation>
    <scope>NUCLEOTIDE SEQUENCE [LARGE SCALE GENOMIC DNA]</scope>
    <source>
        <strain evidence="11 12">SARL4B</strain>
    </source>
</reference>
<dbReference type="Pfam" id="PF00004">
    <property type="entry name" value="AAA"/>
    <property type="match status" value="1"/>
</dbReference>
<evidence type="ECO:0000256" key="4">
    <source>
        <dbReference type="ARBA" id="ARBA00022741"/>
    </source>
</evidence>
<evidence type="ECO:0000313" key="12">
    <source>
        <dbReference type="Proteomes" id="UP000003861"/>
    </source>
</evidence>
<keyword evidence="4 7" id="KW-0547">Nucleotide-binding</keyword>
<evidence type="ECO:0000313" key="11">
    <source>
        <dbReference type="EMBL" id="ERJ06908.1"/>
    </source>
</evidence>
<dbReference type="InterPro" id="IPR023935">
    <property type="entry name" value="Rep_factor-C_lsu"/>
</dbReference>
<dbReference type="NCBIfam" id="NF003231">
    <property type="entry name" value="PRK04195.2-1"/>
    <property type="match status" value="1"/>
</dbReference>
<reference evidence="11 12" key="1">
    <citation type="journal article" date="2011" name="J. Bacteriol.">
        <title>Genome sequence of Halorhabdus tiamatea, the first archaeon isolated from a deep-sea anoxic brine lake.</title>
        <authorList>
            <person name="Antunes A."/>
            <person name="Alam I."/>
            <person name="Bajic V.B."/>
            <person name="Stingl U."/>
        </authorList>
    </citation>
    <scope>NUCLEOTIDE SEQUENCE [LARGE SCALE GENOMIC DNA]</scope>
    <source>
        <strain evidence="11 12">SARL4B</strain>
    </source>
</reference>
<dbReference type="Gene3D" id="1.10.8.60">
    <property type="match status" value="1"/>
</dbReference>
<dbReference type="SUPFAM" id="SSF52540">
    <property type="entry name" value="P-loop containing nucleoside triphosphate hydrolases"/>
    <property type="match status" value="1"/>
</dbReference>
<dbReference type="HAMAP" id="MF_01508">
    <property type="entry name" value="RfcL"/>
    <property type="match status" value="1"/>
</dbReference>
<dbReference type="InterPro" id="IPR047854">
    <property type="entry name" value="RFC_lid"/>
</dbReference>
<organism evidence="11 12">
    <name type="scientific">Halorhabdus tiamatea SARL4B</name>
    <dbReference type="NCBI Taxonomy" id="1033806"/>
    <lineage>
        <taxon>Archaea</taxon>
        <taxon>Methanobacteriati</taxon>
        <taxon>Methanobacteriota</taxon>
        <taxon>Stenosarchaea group</taxon>
        <taxon>Halobacteria</taxon>
        <taxon>Halobacteriales</taxon>
        <taxon>Haloarculaceae</taxon>
        <taxon>Halorhabdus</taxon>
    </lineage>
</organism>
<dbReference type="Proteomes" id="UP000003861">
    <property type="component" value="Unassembled WGS sequence"/>
</dbReference>
<dbReference type="GO" id="GO:0003689">
    <property type="term" value="F:DNA clamp loader activity"/>
    <property type="evidence" value="ECO:0007669"/>
    <property type="project" value="UniProtKB-UniRule"/>
</dbReference>
<comment type="function">
    <text evidence="7">Part of the RFC clamp loader complex which loads the PCNA sliding clamp onto DNA.</text>
</comment>
<sequence>MTDWTETHRPSTLTEVRGNDKARDALQEWADTWPDHREAVILYGSPGVGKTSAAHALANDMDWPTIELNASDSRTKDVIERVAGEAAKSGTLTQGGSGRRLVILDEADNLHGNVDRGGTRAITSLVKEAQQPMVLIANEFYEMSNGLRNACRDIEFRDVSARSIVPVLRDICRQEDVGFEEDALRKIAEMNDGDLRGAINDLQAIAEGRETVTEDDVVTSERDRTTDIFSFLDTVLKEADAQEALEASYDVDETPDDLISWIEDNVPKDYEGAELAAAYRSLANADRWLGRVRATQNYTFWRYASDAMTAGVAAARSGEKGGWTRYGPPSYWSKLGRTSGARDTRDDVARAIATESGVSMSTARREVLPYLETMTHHCTNRELTVAMTGAYDLDPDHVAFITGSGADTNKIASIVEDAAERRETAAVDASEGAFESGETDESSSEGAVQGNERAETADETTPESQAVETDAASSQEEAEPSGEEDDSDDQQTGLGDFV</sequence>
<proteinExistence type="inferred from homology"/>
<evidence type="ECO:0000256" key="6">
    <source>
        <dbReference type="ARBA" id="ARBA00032141"/>
    </source>
</evidence>
<comment type="subunit">
    <text evidence="7">Heteromultimer composed of small subunits (RfcS) and large subunits (RfcL).</text>
</comment>
<dbReference type="STRING" id="1033806.HTIA_0238"/>
<evidence type="ECO:0000313" key="10">
    <source>
        <dbReference type="EMBL" id="CCQ32388.1"/>
    </source>
</evidence>
<evidence type="ECO:0000256" key="2">
    <source>
        <dbReference type="ARBA" id="ARBA00014793"/>
    </source>
</evidence>
<reference evidence="10 13" key="3">
    <citation type="journal article" date="2014" name="Environ. Microbiol.">
        <title>Halorhabdus tiamatea: proteogenomics and glycosidase activity measurements identify the first cultivated euryarchaeon from a deep-sea anoxic brine lake as potential polysaccharide degrader.</title>
        <authorList>
            <person name="Werner J."/>
            <person name="Ferrer M."/>
            <person name="Michel G."/>
            <person name="Mann A.J."/>
            <person name="Huang S."/>
            <person name="Juarez S."/>
            <person name="Ciordia S."/>
            <person name="Albar J.P."/>
            <person name="Alcaide M."/>
            <person name="La Cono V."/>
            <person name="Yakimov M.M."/>
            <person name="Antunes A."/>
            <person name="Taborda M."/>
            <person name="Da Costa M.S."/>
            <person name="Amann R.I."/>
            <person name="Gloeckner F.O."/>
            <person name="Golyshina O.V."/>
            <person name="Golyshin P.N."/>
            <person name="Teeling H."/>
        </authorList>
    </citation>
    <scope>NUCLEOTIDE SEQUENCE [LARGE SCALE GENOMIC DNA]</scope>
    <source>
        <strain evidence="13">SARL4B</strain>
        <strain evidence="10">Type strain: SARL4B</strain>
    </source>
</reference>
<dbReference type="Pfam" id="PF21960">
    <property type="entry name" value="RCF1-5-like_lid"/>
    <property type="match status" value="1"/>
</dbReference>
<dbReference type="CDD" id="cd00009">
    <property type="entry name" value="AAA"/>
    <property type="match status" value="1"/>
</dbReference>
<dbReference type="GO" id="GO:0005524">
    <property type="term" value="F:ATP binding"/>
    <property type="evidence" value="ECO:0007669"/>
    <property type="project" value="UniProtKB-UniRule"/>
</dbReference>
<protein>
    <recommendedName>
        <fullName evidence="2 7">Replication factor C large subunit</fullName>
        <shortName evidence="7">RFC large subunit</shortName>
    </recommendedName>
    <alternativeName>
        <fullName evidence="6 7">Clamp loader large subunit</fullName>
    </alternativeName>
</protein>
<feature type="binding site" evidence="7">
    <location>
        <begin position="44"/>
        <end position="51"/>
    </location>
    <ligand>
        <name>ATP</name>
        <dbReference type="ChEBI" id="CHEBI:30616"/>
    </ligand>
</feature>
<dbReference type="NCBIfam" id="NF003229">
    <property type="entry name" value="PRK04195.1-5"/>
    <property type="match status" value="1"/>
</dbReference>
<dbReference type="GeneID" id="23798417"/>
<dbReference type="PATRIC" id="fig|1033806.12.peg.234"/>
<comment type="similarity">
    <text evidence="1 7">Belongs to the activator 1 small subunits family. RfcL subfamily.</text>
</comment>
<feature type="compositionally biased region" description="Polar residues" evidence="8">
    <location>
        <begin position="462"/>
        <end position="475"/>
    </location>
</feature>
<dbReference type="EMBL" id="HF571520">
    <property type="protein sequence ID" value="CCQ32388.1"/>
    <property type="molecule type" value="Genomic_DNA"/>
</dbReference>
<dbReference type="InterPro" id="IPR027417">
    <property type="entry name" value="P-loop_NTPase"/>
</dbReference>
<evidence type="ECO:0000313" key="13">
    <source>
        <dbReference type="Proteomes" id="UP000015381"/>
    </source>
</evidence>
<dbReference type="OrthoDB" id="8658at2157"/>
<keyword evidence="13" id="KW-1185">Reference proteome</keyword>